<evidence type="ECO:0000256" key="5">
    <source>
        <dbReference type="ARBA" id="ARBA00022553"/>
    </source>
</evidence>
<comment type="catalytic activity">
    <reaction evidence="1">
        <text>ATP + protein L-histidine = ADP + protein N-phospho-L-histidine.</text>
        <dbReference type="EC" id="2.7.13.3"/>
    </reaction>
</comment>
<evidence type="ECO:0000256" key="10">
    <source>
        <dbReference type="ARBA" id="ARBA00023012"/>
    </source>
</evidence>
<keyword evidence="9 12" id="KW-1133">Transmembrane helix</keyword>
<dbReference type="Gene3D" id="3.30.565.10">
    <property type="entry name" value="Histidine kinase-like ATPase, C-terminal domain"/>
    <property type="match status" value="1"/>
</dbReference>
<organism evidence="15 16">
    <name type="scientific">Candidatus Gemmiger avicola</name>
    <dbReference type="NCBI Taxonomy" id="2838605"/>
    <lineage>
        <taxon>Bacteria</taxon>
        <taxon>Bacillati</taxon>
        <taxon>Bacillota</taxon>
        <taxon>Clostridia</taxon>
        <taxon>Eubacteriales</taxon>
        <taxon>Gemmiger</taxon>
    </lineage>
</organism>
<comment type="caution">
    <text evidence="15">The sequence shown here is derived from an EMBL/GenBank/DDBJ whole genome shotgun (WGS) entry which is preliminary data.</text>
</comment>
<dbReference type="SUPFAM" id="SSF55874">
    <property type="entry name" value="ATPase domain of HSP90 chaperone/DNA topoisomerase II/histidine kinase"/>
    <property type="match status" value="1"/>
</dbReference>
<dbReference type="SMART" id="SM00387">
    <property type="entry name" value="HATPase_c"/>
    <property type="match status" value="1"/>
</dbReference>
<evidence type="ECO:0000256" key="1">
    <source>
        <dbReference type="ARBA" id="ARBA00000085"/>
    </source>
</evidence>
<evidence type="ECO:0000256" key="4">
    <source>
        <dbReference type="ARBA" id="ARBA00022475"/>
    </source>
</evidence>
<dbReference type="PRINTS" id="PR00344">
    <property type="entry name" value="BCTRLSENSOR"/>
</dbReference>
<dbReference type="CDD" id="cd06225">
    <property type="entry name" value="HAMP"/>
    <property type="match status" value="1"/>
</dbReference>
<dbReference type="InterPro" id="IPR050640">
    <property type="entry name" value="Bact_2-comp_sensor_kinase"/>
</dbReference>
<dbReference type="EC" id="2.7.13.3" evidence="3"/>
<evidence type="ECO:0000259" key="13">
    <source>
        <dbReference type="PROSITE" id="PS50109"/>
    </source>
</evidence>
<proteinExistence type="predicted"/>
<keyword evidence="5" id="KW-0597">Phosphoprotein</keyword>
<gene>
    <name evidence="15" type="ORF">H9945_06990</name>
</gene>
<dbReference type="Pfam" id="PF02743">
    <property type="entry name" value="dCache_1"/>
    <property type="match status" value="1"/>
</dbReference>
<keyword evidence="8 15" id="KW-0418">Kinase</keyword>
<evidence type="ECO:0000256" key="7">
    <source>
        <dbReference type="ARBA" id="ARBA00022692"/>
    </source>
</evidence>
<feature type="transmembrane region" description="Helical" evidence="12">
    <location>
        <begin position="12"/>
        <end position="37"/>
    </location>
</feature>
<reference evidence="15" key="1">
    <citation type="journal article" date="2021" name="PeerJ">
        <title>Extensive microbial diversity within the chicken gut microbiome revealed by metagenomics and culture.</title>
        <authorList>
            <person name="Gilroy R."/>
            <person name="Ravi A."/>
            <person name="Getino M."/>
            <person name="Pursley I."/>
            <person name="Horton D.L."/>
            <person name="Alikhan N.F."/>
            <person name="Baker D."/>
            <person name="Gharbi K."/>
            <person name="Hall N."/>
            <person name="Watson M."/>
            <person name="Adriaenssens E.M."/>
            <person name="Foster-Nyarko E."/>
            <person name="Jarju S."/>
            <person name="Secka A."/>
            <person name="Antonio M."/>
            <person name="Oren A."/>
            <person name="Chaudhuri R.R."/>
            <person name="La Ragione R."/>
            <person name="Hildebrand F."/>
            <person name="Pallen M.J."/>
        </authorList>
    </citation>
    <scope>NUCLEOTIDE SEQUENCE</scope>
    <source>
        <strain evidence="15">ChiBcec8-13705</strain>
    </source>
</reference>
<evidence type="ECO:0000256" key="6">
    <source>
        <dbReference type="ARBA" id="ARBA00022679"/>
    </source>
</evidence>
<evidence type="ECO:0000313" key="16">
    <source>
        <dbReference type="Proteomes" id="UP000886803"/>
    </source>
</evidence>
<comment type="subcellular location">
    <subcellularLocation>
        <location evidence="2">Cell membrane</location>
        <topology evidence="2">Multi-pass membrane protein</topology>
    </subcellularLocation>
</comment>
<dbReference type="CDD" id="cd12912">
    <property type="entry name" value="PDC2_MCP_like"/>
    <property type="match status" value="1"/>
</dbReference>
<dbReference type="PANTHER" id="PTHR34220:SF7">
    <property type="entry name" value="SENSOR HISTIDINE KINASE YPDA"/>
    <property type="match status" value="1"/>
</dbReference>
<name>A0A9D2S370_9FIRM</name>
<dbReference type="InterPro" id="IPR003660">
    <property type="entry name" value="HAMP_dom"/>
</dbReference>
<dbReference type="Gene3D" id="3.30.450.20">
    <property type="entry name" value="PAS domain"/>
    <property type="match status" value="2"/>
</dbReference>
<dbReference type="InterPro" id="IPR003594">
    <property type="entry name" value="HATPase_dom"/>
</dbReference>
<feature type="transmembrane region" description="Helical" evidence="12">
    <location>
        <begin position="280"/>
        <end position="303"/>
    </location>
</feature>
<sequence>MNPAGRRWKTPRITTILVGMVVGVVAVVLCICILVFLATYRRAMVQTAVTNSAQAVSQVTTTVEDYLQGMNQTLELVVSSMQQDYPSRKELLSALLEVRPEVVAITSYTDRGQMLACWALDRTPRETIHENLSFDAARVAEGAEFYITAPHVETIFEGYYPWVVTMAARMPGQGAADWVSLDLSFSNISSYINNVGIGPHGYCFLMDTEGNIIYHPQQQLLYSGLKSEETTRLKTLPDGSYVEDTCIYSLHSVGRSGWRVVGVSYVDEVVGRSVNRAMQLALLLAGVALGVALLASGLLSHLLGRPLRGLETAMENFEKDADHFSYRPVGGTREVQELSDSFGHMVERIQKLMFTVREEEVNLRKTELKALQAQINPHFLYNTLDSIAWMCERGRNADAVQMVHALARLFRISISKGHELIPIAKELEHAESYLQIQKYRYKNRFTYSFHVDESCTDYLCNKITLQPLIENAITHGLDLLVEEGKIEVEVCRDGADILLRVRDNGIGMDPEQVAALVSHEPSDRTGIGIKNVNDRLKIYFGEAYGLTIESEPDVGTCVTVRMPKLTGGQNDAADV</sequence>
<evidence type="ECO:0000313" key="15">
    <source>
        <dbReference type="EMBL" id="HJB42227.1"/>
    </source>
</evidence>
<evidence type="ECO:0000256" key="3">
    <source>
        <dbReference type="ARBA" id="ARBA00012438"/>
    </source>
</evidence>
<feature type="domain" description="Histidine kinase" evidence="13">
    <location>
        <begin position="461"/>
        <end position="566"/>
    </location>
</feature>
<dbReference type="Pfam" id="PF06580">
    <property type="entry name" value="His_kinase"/>
    <property type="match status" value="1"/>
</dbReference>
<evidence type="ECO:0000256" key="11">
    <source>
        <dbReference type="ARBA" id="ARBA00023136"/>
    </source>
</evidence>
<dbReference type="GO" id="GO:0000155">
    <property type="term" value="F:phosphorelay sensor kinase activity"/>
    <property type="evidence" value="ECO:0007669"/>
    <property type="project" value="InterPro"/>
</dbReference>
<reference evidence="15" key="2">
    <citation type="submission" date="2021-04" db="EMBL/GenBank/DDBJ databases">
        <authorList>
            <person name="Gilroy R."/>
        </authorList>
    </citation>
    <scope>NUCLEOTIDE SEQUENCE</scope>
    <source>
        <strain evidence="15">ChiBcec8-13705</strain>
    </source>
</reference>
<keyword evidence="10" id="KW-0902">Two-component regulatory system</keyword>
<keyword evidence="6" id="KW-0808">Transferase</keyword>
<dbReference type="Pfam" id="PF00672">
    <property type="entry name" value="HAMP"/>
    <property type="match status" value="1"/>
</dbReference>
<dbReference type="Gene3D" id="6.10.340.10">
    <property type="match status" value="1"/>
</dbReference>
<dbReference type="InterPro" id="IPR033479">
    <property type="entry name" value="dCache_1"/>
</dbReference>
<dbReference type="GO" id="GO:0005886">
    <property type="term" value="C:plasma membrane"/>
    <property type="evidence" value="ECO:0007669"/>
    <property type="project" value="UniProtKB-SubCell"/>
</dbReference>
<dbReference type="InterPro" id="IPR010559">
    <property type="entry name" value="Sig_transdc_His_kin_internal"/>
</dbReference>
<dbReference type="PANTHER" id="PTHR34220">
    <property type="entry name" value="SENSOR HISTIDINE KINASE YPDA"/>
    <property type="match status" value="1"/>
</dbReference>
<dbReference type="PROSITE" id="PS50109">
    <property type="entry name" value="HIS_KIN"/>
    <property type="match status" value="1"/>
</dbReference>
<dbReference type="InterPro" id="IPR004358">
    <property type="entry name" value="Sig_transdc_His_kin-like_C"/>
</dbReference>
<dbReference type="PROSITE" id="PS50885">
    <property type="entry name" value="HAMP"/>
    <property type="match status" value="1"/>
</dbReference>
<keyword evidence="7 12" id="KW-0812">Transmembrane</keyword>
<evidence type="ECO:0000256" key="12">
    <source>
        <dbReference type="SAM" id="Phobius"/>
    </source>
</evidence>
<dbReference type="AlphaFoldDB" id="A0A9D2S370"/>
<feature type="domain" description="HAMP" evidence="14">
    <location>
        <begin position="301"/>
        <end position="354"/>
    </location>
</feature>
<keyword evidence="4" id="KW-1003">Cell membrane</keyword>
<dbReference type="Pfam" id="PF02518">
    <property type="entry name" value="HATPase_c"/>
    <property type="match status" value="1"/>
</dbReference>
<dbReference type="Proteomes" id="UP000886803">
    <property type="component" value="Unassembled WGS sequence"/>
</dbReference>
<dbReference type="InterPro" id="IPR005467">
    <property type="entry name" value="His_kinase_dom"/>
</dbReference>
<dbReference type="CDD" id="cd18773">
    <property type="entry name" value="PDC1_HK_sensor"/>
    <property type="match status" value="1"/>
</dbReference>
<evidence type="ECO:0000259" key="14">
    <source>
        <dbReference type="PROSITE" id="PS50885"/>
    </source>
</evidence>
<evidence type="ECO:0000256" key="9">
    <source>
        <dbReference type="ARBA" id="ARBA00022989"/>
    </source>
</evidence>
<protein>
    <recommendedName>
        <fullName evidence="3">histidine kinase</fullName>
        <ecNumber evidence="3">2.7.13.3</ecNumber>
    </recommendedName>
</protein>
<dbReference type="InterPro" id="IPR036890">
    <property type="entry name" value="HATPase_C_sf"/>
</dbReference>
<keyword evidence="11 12" id="KW-0472">Membrane</keyword>
<evidence type="ECO:0000256" key="8">
    <source>
        <dbReference type="ARBA" id="ARBA00022777"/>
    </source>
</evidence>
<evidence type="ECO:0000256" key="2">
    <source>
        <dbReference type="ARBA" id="ARBA00004651"/>
    </source>
</evidence>
<accession>A0A9D2S370</accession>
<dbReference type="EMBL" id="DWYG01000117">
    <property type="protein sequence ID" value="HJB42227.1"/>
    <property type="molecule type" value="Genomic_DNA"/>
</dbReference>